<accession>A0AAX3QLL6</accession>
<evidence type="ECO:0000313" key="3">
    <source>
        <dbReference type="EMBL" id="WET62403.1"/>
    </source>
</evidence>
<gene>
    <name evidence="3" type="ORF">P2T59_11810</name>
</gene>
<dbReference type="EMBL" id="CP120353">
    <property type="protein sequence ID" value="WET62403.1"/>
    <property type="molecule type" value="Genomic_DNA"/>
</dbReference>
<evidence type="ECO:0000256" key="2">
    <source>
        <dbReference type="SAM" id="SignalP"/>
    </source>
</evidence>
<evidence type="ECO:0000256" key="1">
    <source>
        <dbReference type="SAM" id="MobiDB-lite"/>
    </source>
</evidence>
<evidence type="ECO:0000313" key="4">
    <source>
        <dbReference type="Proteomes" id="UP001221009"/>
    </source>
</evidence>
<dbReference type="RefSeq" id="WP_008778575.1">
    <property type="nucleotide sequence ID" value="NZ_CP120353.1"/>
</dbReference>
<sequence>MKKNYFFGAVALCGLLAFTSCGNDDDPILDGPGNEVATGEQVIVLDMQDTDVLSTKSRPLYSTDNRGSEDVTDVMLYIFKEETGTQKLIKTIHVDNWDNTCEEYKYGRKRTIKLEGKDKLQAGSTYTIYAVGQNETEVEGNPAPFKFQGAQTAPDDDNWKNIPGLYLTEDDIKRGITHNFATTPGSGFPYLLTKSVEYSKDTKFASRAVGEVFSGQSKPVTLEPKESVSWTVLLKRQVAGVLGYFSNIPADGNALSDGTTACWSTKLRLVASNRNDRLDMTIQLNKQNDDATEVGKENIVNGFSDSALTKDAEFKEGTDNAYTVYEIDLTKWFSFGNDGDWTGVAMDVDGKKYLGETSKWKNPYEGTNAAVTVADGAVLAGEFVIPFDKDETLNTFELQLVGKKKGNDQGKGFATDDNDKEYILQTWSVKLDDASIDATLKDTEYHYSIYRNHLYQIGKRGGGDDPDKPGVDPDKPQPLDKSQELVIKINDQWEFIHDLEID</sequence>
<feature type="compositionally biased region" description="Basic and acidic residues" evidence="1">
    <location>
        <begin position="461"/>
        <end position="482"/>
    </location>
</feature>
<dbReference type="AlphaFoldDB" id="A0AAX3QLL6"/>
<reference evidence="3" key="1">
    <citation type="submission" date="2023-03" db="EMBL/GenBank/DDBJ databases">
        <title>Parabacteroides distasonis, a bacteria resistant against UC.</title>
        <authorList>
            <person name="Dai W."/>
        </authorList>
    </citation>
    <scope>NUCLEOTIDE SEQUENCE</scope>
    <source>
        <strain evidence="3">F1-28</strain>
    </source>
</reference>
<dbReference type="Proteomes" id="UP001221009">
    <property type="component" value="Chromosome"/>
</dbReference>
<dbReference type="PROSITE" id="PS51257">
    <property type="entry name" value="PROKAR_LIPOPROTEIN"/>
    <property type="match status" value="1"/>
</dbReference>
<evidence type="ECO:0008006" key="5">
    <source>
        <dbReference type="Google" id="ProtNLM"/>
    </source>
</evidence>
<protein>
    <recommendedName>
        <fullName evidence="5">Fimbrial subunit protein C-terminal domain-containing protein</fullName>
    </recommendedName>
</protein>
<name>A0AAX3QLL6_PARDI</name>
<feature type="region of interest" description="Disordered" evidence="1">
    <location>
        <begin position="458"/>
        <end position="482"/>
    </location>
</feature>
<feature type="chain" id="PRO_5043444225" description="Fimbrial subunit protein C-terminal domain-containing protein" evidence="2">
    <location>
        <begin position="23"/>
        <end position="502"/>
    </location>
</feature>
<proteinExistence type="predicted"/>
<feature type="signal peptide" evidence="2">
    <location>
        <begin position="1"/>
        <end position="22"/>
    </location>
</feature>
<organism evidence="3 4">
    <name type="scientific">Parabacteroides distasonis</name>
    <dbReference type="NCBI Taxonomy" id="823"/>
    <lineage>
        <taxon>Bacteria</taxon>
        <taxon>Pseudomonadati</taxon>
        <taxon>Bacteroidota</taxon>
        <taxon>Bacteroidia</taxon>
        <taxon>Bacteroidales</taxon>
        <taxon>Tannerellaceae</taxon>
        <taxon>Parabacteroides</taxon>
    </lineage>
</organism>
<keyword evidence="2" id="KW-0732">Signal</keyword>